<comment type="caution">
    <text evidence="10">The sequence shown here is derived from an EMBL/GenBank/DDBJ whole genome shotgun (WGS) entry which is preliminary data.</text>
</comment>
<evidence type="ECO:0000256" key="3">
    <source>
        <dbReference type="ARBA" id="ARBA00008145"/>
    </source>
</evidence>
<dbReference type="RefSeq" id="WP_044436135.1">
    <property type="nucleotide sequence ID" value="NZ_BBTT01000008.1"/>
</dbReference>
<dbReference type="Proteomes" id="UP000263596">
    <property type="component" value="Unassembled WGS sequence"/>
</dbReference>
<evidence type="ECO:0000256" key="4">
    <source>
        <dbReference type="ARBA" id="ARBA00011905"/>
    </source>
</evidence>
<keyword evidence="5 9" id="KW-0963">Cytoplasm</keyword>
<dbReference type="GO" id="GO:0032259">
    <property type="term" value="P:methylation"/>
    <property type="evidence" value="ECO:0007669"/>
    <property type="project" value="UniProtKB-KW"/>
</dbReference>
<evidence type="ECO:0000256" key="5">
    <source>
        <dbReference type="ARBA" id="ARBA00022490"/>
    </source>
</evidence>
<feature type="binding site" evidence="9">
    <location>
        <position position="127"/>
    </location>
    <ligand>
        <name>S-adenosyl-L-methionine</name>
        <dbReference type="ChEBI" id="CHEBI:59789"/>
    </ligand>
</feature>
<evidence type="ECO:0000256" key="6">
    <source>
        <dbReference type="ARBA" id="ARBA00022603"/>
    </source>
</evidence>
<keyword evidence="6 9" id="KW-0489">Methyltransferase</keyword>
<comment type="similarity">
    <text evidence="3 9">Belongs to the class I-like SAM-binding methyltransferase superfamily. TPMT family.</text>
</comment>
<dbReference type="GO" id="GO:0010038">
    <property type="term" value="P:response to metal ion"/>
    <property type="evidence" value="ECO:0007669"/>
    <property type="project" value="InterPro"/>
</dbReference>
<feature type="binding site" evidence="9">
    <location>
        <position position="45"/>
    </location>
    <ligand>
        <name>S-adenosyl-L-methionine</name>
        <dbReference type="ChEBI" id="CHEBI:59789"/>
    </ligand>
</feature>
<dbReference type="GO" id="GO:0005737">
    <property type="term" value="C:cytoplasm"/>
    <property type="evidence" value="ECO:0007669"/>
    <property type="project" value="UniProtKB-SubCell"/>
</dbReference>
<evidence type="ECO:0000256" key="1">
    <source>
        <dbReference type="ARBA" id="ARBA00000903"/>
    </source>
</evidence>
<dbReference type="Gene3D" id="3.40.50.150">
    <property type="entry name" value="Vaccinia Virus protein VP39"/>
    <property type="match status" value="1"/>
</dbReference>
<gene>
    <name evidence="10" type="primary">tmpT</name>
    <name evidence="9" type="synonym">tpm</name>
    <name evidence="10" type="ORF">DHW29_05100</name>
</gene>
<dbReference type="PANTHER" id="PTHR10259:SF11">
    <property type="entry name" value="THIOPURINE S-METHYLTRANSFERASE"/>
    <property type="match status" value="1"/>
</dbReference>
<reference evidence="10 11" key="1">
    <citation type="journal article" date="2018" name="Nat. Biotechnol.">
        <title>A standardized bacterial taxonomy based on genome phylogeny substantially revises the tree of life.</title>
        <authorList>
            <person name="Parks D.H."/>
            <person name="Chuvochina M."/>
            <person name="Waite D.W."/>
            <person name="Rinke C."/>
            <person name="Skarshewski A."/>
            <person name="Chaumeil P.A."/>
            <person name="Hugenholtz P."/>
        </authorList>
    </citation>
    <scope>NUCLEOTIDE SEQUENCE [LARGE SCALE GENOMIC DNA]</scope>
    <source>
        <strain evidence="10">UBA9669</strain>
    </source>
</reference>
<keyword evidence="8 9" id="KW-0949">S-adenosyl-L-methionine</keyword>
<dbReference type="PROSITE" id="PS51585">
    <property type="entry name" value="SAM_MT_TPMT"/>
    <property type="match status" value="1"/>
</dbReference>
<dbReference type="FunFam" id="3.40.50.150:FF:000101">
    <property type="entry name" value="Thiopurine S-methyltransferase"/>
    <property type="match status" value="1"/>
</dbReference>
<feature type="binding site" evidence="9">
    <location>
        <position position="10"/>
    </location>
    <ligand>
        <name>S-adenosyl-L-methionine</name>
        <dbReference type="ChEBI" id="CHEBI:59789"/>
    </ligand>
</feature>
<dbReference type="EMBL" id="DPVE01000097">
    <property type="protein sequence ID" value="HCK29615.1"/>
    <property type="molecule type" value="Genomic_DNA"/>
</dbReference>
<dbReference type="HAMAP" id="MF_00812">
    <property type="entry name" value="Thiopur_methtran"/>
    <property type="match status" value="1"/>
</dbReference>
<comment type="catalytic activity">
    <reaction evidence="1 9">
        <text>S-adenosyl-L-methionine + a thiopurine = S-adenosyl-L-homocysteine + a thiopurine S-methylether.</text>
        <dbReference type="EC" id="2.1.1.67"/>
    </reaction>
</comment>
<dbReference type="InterPro" id="IPR022474">
    <property type="entry name" value="Thiopur_S-MeTfrase_Se/Te_detox"/>
</dbReference>
<dbReference type="InterPro" id="IPR029063">
    <property type="entry name" value="SAM-dependent_MTases_sf"/>
</dbReference>
<dbReference type="NCBIfam" id="NF009732">
    <property type="entry name" value="PRK13255.1"/>
    <property type="match status" value="1"/>
</dbReference>
<feature type="binding site" evidence="9">
    <location>
        <position position="66"/>
    </location>
    <ligand>
        <name>S-adenosyl-L-methionine</name>
        <dbReference type="ChEBI" id="CHEBI:59789"/>
    </ligand>
</feature>
<proteinExistence type="inferred from homology"/>
<dbReference type="Pfam" id="PF05724">
    <property type="entry name" value="TPMT"/>
    <property type="match status" value="1"/>
</dbReference>
<accession>A0A3D2SM28</accession>
<dbReference type="AlphaFoldDB" id="A0A3D2SM28"/>
<dbReference type="NCBIfam" id="TIGR03840">
    <property type="entry name" value="TMPT_Se_Te"/>
    <property type="match status" value="1"/>
</dbReference>
<sequence length="217" mass="25386">MQHEFWHQRWQENRIGFHQFMPSPLMVSYFNGLNLKPNSRVFVPLSGKTLDIRWLLQQGFRVIAVELSQIAVVALIEQLSTDFGFDFEMSEQNNLIHYSHPQIDIFVGDFFDLTQKQLGHVDAIYDRAALIALPYEMRQQYAQHLIQISQAAPQFLISYEYDQGSFEGPPFSVESAEIHQLYHHVYDIKCLTEQYVDAQKNKGGHPRSKVWLLRTKI</sequence>
<name>A0A3D2SM28_9GAMM</name>
<evidence type="ECO:0000256" key="2">
    <source>
        <dbReference type="ARBA" id="ARBA00004496"/>
    </source>
</evidence>
<dbReference type="InterPro" id="IPR025835">
    <property type="entry name" value="Thiopurine_S-MeTrfase"/>
</dbReference>
<comment type="subcellular location">
    <subcellularLocation>
        <location evidence="2 9">Cytoplasm</location>
    </subcellularLocation>
</comment>
<evidence type="ECO:0000256" key="7">
    <source>
        <dbReference type="ARBA" id="ARBA00022679"/>
    </source>
</evidence>
<dbReference type="PIRSF" id="PIRSF023956">
    <property type="entry name" value="Thiopurine_S-methyltransferase"/>
    <property type="match status" value="1"/>
</dbReference>
<dbReference type="PANTHER" id="PTHR10259">
    <property type="entry name" value="THIOPURINE S-METHYLTRANSFERASE"/>
    <property type="match status" value="1"/>
</dbReference>
<keyword evidence="7 9" id="KW-0808">Transferase</keyword>
<dbReference type="SUPFAM" id="SSF53335">
    <property type="entry name" value="S-adenosyl-L-methionine-dependent methyltransferases"/>
    <property type="match status" value="1"/>
</dbReference>
<evidence type="ECO:0000256" key="9">
    <source>
        <dbReference type="HAMAP-Rule" id="MF_00812"/>
    </source>
</evidence>
<evidence type="ECO:0000313" key="11">
    <source>
        <dbReference type="Proteomes" id="UP000263596"/>
    </source>
</evidence>
<evidence type="ECO:0000313" key="10">
    <source>
        <dbReference type="EMBL" id="HCK29615.1"/>
    </source>
</evidence>
<evidence type="ECO:0000256" key="8">
    <source>
        <dbReference type="ARBA" id="ARBA00022691"/>
    </source>
</evidence>
<protein>
    <recommendedName>
        <fullName evidence="4 9">Thiopurine S-methyltransferase</fullName>
        <ecNumber evidence="4 9">2.1.1.67</ecNumber>
    </recommendedName>
    <alternativeName>
        <fullName evidence="9">Thiopurine methyltransferase</fullName>
    </alternativeName>
</protein>
<organism evidence="10 11">
    <name type="scientific">Acinetobacter ursingii</name>
    <dbReference type="NCBI Taxonomy" id="108980"/>
    <lineage>
        <taxon>Bacteria</taxon>
        <taxon>Pseudomonadati</taxon>
        <taxon>Pseudomonadota</taxon>
        <taxon>Gammaproteobacteria</taxon>
        <taxon>Moraxellales</taxon>
        <taxon>Moraxellaceae</taxon>
        <taxon>Acinetobacter</taxon>
    </lineage>
</organism>
<dbReference type="GO" id="GO:0008119">
    <property type="term" value="F:thiopurine S-methyltransferase activity"/>
    <property type="evidence" value="ECO:0007669"/>
    <property type="project" value="UniProtKB-UniRule"/>
</dbReference>
<dbReference type="EC" id="2.1.1.67" evidence="4 9"/>
<dbReference type="InterPro" id="IPR008854">
    <property type="entry name" value="TPMT"/>
</dbReference>